<proteinExistence type="predicted"/>
<dbReference type="Gene3D" id="3.30.420.10">
    <property type="entry name" value="Ribonuclease H-like superfamily/Ribonuclease H"/>
    <property type="match status" value="1"/>
</dbReference>
<dbReference type="GO" id="GO:0003676">
    <property type="term" value="F:nucleic acid binding"/>
    <property type="evidence" value="ECO:0007669"/>
    <property type="project" value="InterPro"/>
</dbReference>
<dbReference type="AlphaFoldDB" id="A0A6V7Q0P4"/>
<sequence>MVNPSKSFRLSRTCFVPVLDYGEEWFKYLPLVEFTYSNSYQASIEMASYEALYGRRCRSPIDWDDVGERPLIGPDLLEDAKAKIRLAREQLLTAQSRQRSYVDQRWLDLEFPVGKHVLLKIPDLSYVTSLTTIQLREDLSYDEALLQIMPCEVKLLHNPSIPYVKVLWENHEEREATWELKSIMRKQYPQFFRGAE</sequence>
<reference evidence="1" key="1">
    <citation type="submission" date="2020-07" db="EMBL/GenBank/DDBJ databases">
        <authorList>
            <person name="Lin J."/>
        </authorList>
    </citation>
    <scope>NUCLEOTIDE SEQUENCE</scope>
</reference>
<dbReference type="EMBL" id="LR862131">
    <property type="protein sequence ID" value="CAD1836476.1"/>
    <property type="molecule type" value="Genomic_DNA"/>
</dbReference>
<evidence type="ECO:0008006" key="2">
    <source>
        <dbReference type="Google" id="ProtNLM"/>
    </source>
</evidence>
<dbReference type="InterPro" id="IPR036397">
    <property type="entry name" value="RNaseH_sf"/>
</dbReference>
<protein>
    <recommendedName>
        <fullName evidence="2">Chromo domain-containing protein</fullName>
    </recommendedName>
</protein>
<organism evidence="1">
    <name type="scientific">Ananas comosus var. bracteatus</name>
    <name type="common">red pineapple</name>
    <dbReference type="NCBI Taxonomy" id="296719"/>
    <lineage>
        <taxon>Eukaryota</taxon>
        <taxon>Viridiplantae</taxon>
        <taxon>Streptophyta</taxon>
        <taxon>Embryophyta</taxon>
        <taxon>Tracheophyta</taxon>
        <taxon>Spermatophyta</taxon>
        <taxon>Magnoliopsida</taxon>
        <taxon>Liliopsida</taxon>
        <taxon>Poales</taxon>
        <taxon>Bromeliaceae</taxon>
        <taxon>Bromelioideae</taxon>
        <taxon>Ananas</taxon>
    </lineage>
</organism>
<gene>
    <name evidence="1" type="ORF">CB5_LOCUS19687</name>
</gene>
<evidence type="ECO:0000313" key="1">
    <source>
        <dbReference type="EMBL" id="CAD1836476.1"/>
    </source>
</evidence>
<dbReference type="PANTHER" id="PTHR45835">
    <property type="entry name" value="YALI0A06105P"/>
    <property type="match status" value="1"/>
</dbReference>
<dbReference type="PANTHER" id="PTHR45835:SF99">
    <property type="entry name" value="CHROMO DOMAIN-CONTAINING PROTEIN-RELATED"/>
    <property type="match status" value="1"/>
</dbReference>
<name>A0A6V7Q0P4_ANACO</name>
<accession>A0A6V7Q0P4</accession>